<gene>
    <name evidence="2" type="ORF">E6W99_25120</name>
</gene>
<evidence type="ECO:0000313" key="3">
    <source>
        <dbReference type="Proteomes" id="UP000310334"/>
    </source>
</evidence>
<evidence type="ECO:0000259" key="1">
    <source>
        <dbReference type="Pfam" id="PF13682"/>
    </source>
</evidence>
<dbReference type="AlphaFoldDB" id="A0A4S4BJ41"/>
<name>A0A4S4BJ41_9BACI</name>
<accession>A0A4S4BJ41</accession>
<comment type="caution">
    <text evidence="2">The sequence shown here is derived from an EMBL/GenBank/DDBJ whole genome shotgun (WGS) entry which is preliminary data.</text>
</comment>
<dbReference type="EMBL" id="SSNT01000035">
    <property type="protein sequence ID" value="THF74657.1"/>
    <property type="molecule type" value="Genomic_DNA"/>
</dbReference>
<evidence type="ECO:0000313" key="2">
    <source>
        <dbReference type="EMBL" id="THF74657.1"/>
    </source>
</evidence>
<dbReference type="InterPro" id="IPR025991">
    <property type="entry name" value="Chemoreceptor_zinc-bind_dom"/>
</dbReference>
<proteinExistence type="predicted"/>
<dbReference type="Gene3D" id="1.20.120.30">
    <property type="entry name" value="Aspartate receptor, ligand-binding domain"/>
    <property type="match status" value="1"/>
</dbReference>
<keyword evidence="3" id="KW-1185">Reference proteome</keyword>
<dbReference type="RefSeq" id="WP_136358994.1">
    <property type="nucleotide sequence ID" value="NZ_CP046266.1"/>
</dbReference>
<dbReference type="Pfam" id="PF13682">
    <property type="entry name" value="CZB"/>
    <property type="match status" value="1"/>
</dbReference>
<feature type="domain" description="Chemoreceptor zinc-binding" evidence="1">
    <location>
        <begin position="9"/>
        <end position="65"/>
    </location>
</feature>
<sequence>MLIPVAAEHLLWKWKAYNVVCGFVKLDEHSIGEHTSCTLGKYLEEIKRSNPSHELIAKVYEPHKKGSYTFERSHPSSE</sequence>
<dbReference type="Proteomes" id="UP000310334">
    <property type="component" value="Unassembled WGS sequence"/>
</dbReference>
<reference evidence="2 3" key="1">
    <citation type="submission" date="2019-04" db="EMBL/GenBank/DDBJ databases">
        <title>Bacillus sediminilitoris sp. nov., isolated from a tidal flat sediment on the East China Sea.</title>
        <authorList>
            <person name="Wei Y."/>
            <person name="Mao H."/>
            <person name="Fang J."/>
        </authorList>
    </citation>
    <scope>NUCLEOTIDE SEQUENCE [LARGE SCALE GENOMIC DNA]</scope>
    <source>
        <strain evidence="2 3">DSL-17</strain>
    </source>
</reference>
<dbReference type="OrthoDB" id="9816519at2"/>
<protein>
    <recommendedName>
        <fullName evidence="1">Chemoreceptor zinc-binding domain-containing protein</fullName>
    </recommendedName>
</protein>
<organism evidence="2 3">
    <name type="scientific">Metabacillus sediminilitoris</name>
    <dbReference type="NCBI Taxonomy" id="2567941"/>
    <lineage>
        <taxon>Bacteria</taxon>
        <taxon>Bacillati</taxon>
        <taxon>Bacillota</taxon>
        <taxon>Bacilli</taxon>
        <taxon>Bacillales</taxon>
        <taxon>Bacillaceae</taxon>
        <taxon>Metabacillus</taxon>
    </lineage>
</organism>